<dbReference type="PANTHER" id="PTHR10204:SF34">
    <property type="entry name" value="NAD(P)H DEHYDROGENASE [QUINONE] 1 ISOFORM 1"/>
    <property type="match status" value="1"/>
</dbReference>
<gene>
    <name evidence="4" type="ORF">KY46_16315</name>
</gene>
<dbReference type="Proteomes" id="UP000033633">
    <property type="component" value="Unassembled WGS sequence"/>
</dbReference>
<evidence type="ECO:0000313" key="5">
    <source>
        <dbReference type="Proteomes" id="UP000033633"/>
    </source>
</evidence>
<feature type="domain" description="Flavodoxin-like fold" evidence="3">
    <location>
        <begin position="3"/>
        <end position="181"/>
    </location>
</feature>
<keyword evidence="5" id="KW-1185">Reference proteome</keyword>
<dbReference type="InterPro" id="IPR003680">
    <property type="entry name" value="Flavodoxin_fold"/>
</dbReference>
<dbReference type="PATRIC" id="fig|265726.11.peg.1523"/>
<organism evidence="4 5">
    <name type="scientific">Photobacterium halotolerans</name>
    <dbReference type="NCBI Taxonomy" id="265726"/>
    <lineage>
        <taxon>Bacteria</taxon>
        <taxon>Pseudomonadati</taxon>
        <taxon>Pseudomonadota</taxon>
        <taxon>Gammaproteobacteria</taxon>
        <taxon>Vibrionales</taxon>
        <taxon>Vibrionaceae</taxon>
        <taxon>Photobacterium</taxon>
    </lineage>
</organism>
<keyword evidence="2" id="KW-0560">Oxidoreductase</keyword>
<dbReference type="OrthoDB" id="9798454at2"/>
<comment type="caution">
    <text evidence="4">The sequence shown here is derived from an EMBL/GenBank/DDBJ whole genome shotgun (WGS) entry which is preliminary data.</text>
</comment>
<dbReference type="STRING" id="265726.KY46_16315"/>
<name>A0A0F5V9M9_9GAMM</name>
<dbReference type="GO" id="GO:0005829">
    <property type="term" value="C:cytosol"/>
    <property type="evidence" value="ECO:0007669"/>
    <property type="project" value="TreeGrafter"/>
</dbReference>
<evidence type="ECO:0000259" key="3">
    <source>
        <dbReference type="Pfam" id="PF02525"/>
    </source>
</evidence>
<dbReference type="InterPro" id="IPR051545">
    <property type="entry name" value="NAD(P)H_dehydrogenase_qn"/>
</dbReference>
<dbReference type="SUPFAM" id="SSF52218">
    <property type="entry name" value="Flavoproteins"/>
    <property type="match status" value="1"/>
</dbReference>
<dbReference type="AlphaFoldDB" id="A0A0F5V9M9"/>
<protein>
    <submittedName>
        <fullName evidence="4">Oxidoreductase</fullName>
    </submittedName>
</protein>
<dbReference type="GO" id="GO:0003955">
    <property type="term" value="F:NAD(P)H dehydrogenase (quinone) activity"/>
    <property type="evidence" value="ECO:0007669"/>
    <property type="project" value="TreeGrafter"/>
</dbReference>
<proteinExistence type="inferred from homology"/>
<comment type="similarity">
    <text evidence="1">Belongs to the NAD(P)H dehydrogenase (quinone) family.</text>
</comment>
<dbReference type="Gene3D" id="3.40.50.360">
    <property type="match status" value="1"/>
</dbReference>
<dbReference type="EMBL" id="JWYV01000015">
    <property type="protein sequence ID" value="KKC98880.1"/>
    <property type="molecule type" value="Genomic_DNA"/>
</dbReference>
<evidence type="ECO:0000256" key="2">
    <source>
        <dbReference type="ARBA" id="ARBA00023002"/>
    </source>
</evidence>
<dbReference type="PANTHER" id="PTHR10204">
    <property type="entry name" value="NAD P H OXIDOREDUCTASE-RELATED"/>
    <property type="match status" value="1"/>
</dbReference>
<accession>A0A0F5V9M9</accession>
<sequence length="191" mass="21397">MSKKILLLNANPKAESFAKSLADTYDIEAREHASVRRLNLSEMHFNPSLDSGYDAVQPLEPCLSHFQESLQWAEHIVIVSPVWWGGLPAKFKGLIDRAILPGFAFQFEENNPYPVQLLQGKTARIILTMDAPAEMLVEQAEAVLAQLDRFMLQFCGVSPAETTLLGSVILSTETQRQSWLEDIQTIGRQGR</sequence>
<dbReference type="RefSeq" id="WP_046221668.1">
    <property type="nucleotide sequence ID" value="NZ_JWYV01000015.1"/>
</dbReference>
<evidence type="ECO:0000313" key="4">
    <source>
        <dbReference type="EMBL" id="KKC98880.1"/>
    </source>
</evidence>
<reference evidence="4 5" key="1">
    <citation type="submission" date="2014-12" db="EMBL/GenBank/DDBJ databases">
        <title>Mercury Reductase activity and rhizosphere competence traits in the genome of root associated Photobacterium halotolerans MELD1.</title>
        <authorList>
            <person name="Mathew D.C."/>
            <person name="Huang C.-C."/>
        </authorList>
    </citation>
    <scope>NUCLEOTIDE SEQUENCE [LARGE SCALE GENOMIC DNA]</scope>
    <source>
        <strain evidence="4 5">MELD1</strain>
    </source>
</reference>
<evidence type="ECO:0000256" key="1">
    <source>
        <dbReference type="ARBA" id="ARBA00006252"/>
    </source>
</evidence>
<dbReference type="InterPro" id="IPR029039">
    <property type="entry name" value="Flavoprotein-like_sf"/>
</dbReference>
<dbReference type="Pfam" id="PF02525">
    <property type="entry name" value="Flavodoxin_2"/>
    <property type="match status" value="1"/>
</dbReference>